<evidence type="ECO:0000259" key="11">
    <source>
        <dbReference type="Pfam" id="PF02096"/>
    </source>
</evidence>
<evidence type="ECO:0000256" key="2">
    <source>
        <dbReference type="ARBA" id="ARBA00022448"/>
    </source>
</evidence>
<evidence type="ECO:0000256" key="9">
    <source>
        <dbReference type="RuleBase" id="RU003945"/>
    </source>
</evidence>
<evidence type="ECO:0000256" key="4">
    <source>
        <dbReference type="ARBA" id="ARBA00022692"/>
    </source>
</evidence>
<keyword evidence="4 9" id="KW-0812">Transmembrane</keyword>
<dbReference type="EMBL" id="METE01000009">
    <property type="protein sequence ID" value="OGB85183.1"/>
    <property type="molecule type" value="Genomic_DNA"/>
</dbReference>
<accession>A0A1F4PMW3</accession>
<dbReference type="STRING" id="1798539.A2994_03450"/>
<feature type="transmembrane region" description="Helical" evidence="10">
    <location>
        <begin position="103"/>
        <end position="126"/>
    </location>
</feature>
<feature type="transmembrane region" description="Helical" evidence="10">
    <location>
        <begin position="41"/>
        <end position="61"/>
    </location>
</feature>
<keyword evidence="6 10" id="KW-1133">Transmembrane helix</keyword>
<keyword evidence="2" id="KW-0813">Transport</keyword>
<feature type="transmembrane region" description="Helical" evidence="10">
    <location>
        <begin position="203"/>
        <end position="222"/>
    </location>
</feature>
<comment type="similarity">
    <text evidence="9">Belongs to the OXA1/ALB3/YidC family.</text>
</comment>
<organism evidence="12 13">
    <name type="scientific">candidate division Kazan bacterium RIFCSPLOWO2_01_FULL_48_13</name>
    <dbReference type="NCBI Taxonomy" id="1798539"/>
    <lineage>
        <taxon>Bacteria</taxon>
        <taxon>Bacteria division Kazan-3B-28</taxon>
    </lineage>
</organism>
<proteinExistence type="inferred from homology"/>
<evidence type="ECO:0000313" key="12">
    <source>
        <dbReference type="EMBL" id="OGB85183.1"/>
    </source>
</evidence>
<dbReference type="NCBIfam" id="TIGR03592">
    <property type="entry name" value="yidC_oxa1_cterm"/>
    <property type="match status" value="1"/>
</dbReference>
<sequence>MNNTVIKYTFNENAWITKLLYKPLLNVLMLLYAYIPGHDLGVAIIALTLIIRAILFPSYLGTLRSQWALKKIQPKLDEIKKLHQDDKTKQSQEMMKIYQEHKVNPLGSCLPLLIQIPILFALYRVFSVGLTTDSLTHLYDWFPRVPEAINPTFLAFTNISALQVNLAHPNMYLAIIAGVSQLLQSWLTTKFQPMQGEGMAKMINMQMLYLFPVMTGFIAWSLPAALALYWIATTVFTILQQLFVITPVGRKLIEK</sequence>
<dbReference type="Pfam" id="PF02096">
    <property type="entry name" value="60KD_IMP"/>
    <property type="match status" value="1"/>
</dbReference>
<dbReference type="GO" id="GO:0005886">
    <property type="term" value="C:plasma membrane"/>
    <property type="evidence" value="ECO:0007669"/>
    <property type="project" value="UniProtKB-SubCell"/>
</dbReference>
<evidence type="ECO:0000256" key="3">
    <source>
        <dbReference type="ARBA" id="ARBA00022475"/>
    </source>
</evidence>
<dbReference type="GO" id="GO:0051205">
    <property type="term" value="P:protein insertion into membrane"/>
    <property type="evidence" value="ECO:0007669"/>
    <property type="project" value="TreeGrafter"/>
</dbReference>
<comment type="subcellular location">
    <subcellularLocation>
        <location evidence="1">Cell membrane</location>
        <topology evidence="1">Multi-pass membrane protein</topology>
    </subcellularLocation>
    <subcellularLocation>
        <location evidence="9">Membrane</location>
        <topology evidence="9">Multi-pass membrane protein</topology>
    </subcellularLocation>
</comment>
<dbReference type="InterPro" id="IPR047196">
    <property type="entry name" value="YidC_ALB_C"/>
</dbReference>
<dbReference type="InterPro" id="IPR001708">
    <property type="entry name" value="YidC/ALB3/OXA1/COX18"/>
</dbReference>
<evidence type="ECO:0000256" key="1">
    <source>
        <dbReference type="ARBA" id="ARBA00004651"/>
    </source>
</evidence>
<dbReference type="InterPro" id="IPR028055">
    <property type="entry name" value="YidC/Oxa/ALB_C"/>
</dbReference>
<comment type="caution">
    <text evidence="12">The sequence shown here is derived from an EMBL/GenBank/DDBJ whole genome shotgun (WGS) entry which is preliminary data.</text>
</comment>
<evidence type="ECO:0000256" key="7">
    <source>
        <dbReference type="ARBA" id="ARBA00023136"/>
    </source>
</evidence>
<evidence type="ECO:0000256" key="8">
    <source>
        <dbReference type="ARBA" id="ARBA00023186"/>
    </source>
</evidence>
<dbReference type="GO" id="GO:0015031">
    <property type="term" value="P:protein transport"/>
    <property type="evidence" value="ECO:0007669"/>
    <property type="project" value="UniProtKB-KW"/>
</dbReference>
<keyword evidence="7 10" id="KW-0472">Membrane</keyword>
<feature type="domain" description="Membrane insertase YidC/Oxa/ALB C-terminal" evidence="11">
    <location>
        <begin position="41"/>
        <end position="244"/>
    </location>
</feature>
<dbReference type="Proteomes" id="UP000179010">
    <property type="component" value="Unassembled WGS sequence"/>
</dbReference>
<name>A0A1F4PMW3_UNCK3</name>
<dbReference type="AlphaFoldDB" id="A0A1F4PMW3"/>
<protein>
    <recommendedName>
        <fullName evidence="11">Membrane insertase YidC/Oxa/ALB C-terminal domain-containing protein</fullName>
    </recommendedName>
</protein>
<keyword evidence="3" id="KW-1003">Cell membrane</keyword>
<evidence type="ECO:0000256" key="6">
    <source>
        <dbReference type="ARBA" id="ARBA00022989"/>
    </source>
</evidence>
<dbReference type="CDD" id="cd20070">
    <property type="entry name" value="5TM_YidC_Alb3"/>
    <property type="match status" value="1"/>
</dbReference>
<dbReference type="PANTHER" id="PTHR12428">
    <property type="entry name" value="OXA1"/>
    <property type="match status" value="1"/>
</dbReference>
<evidence type="ECO:0000256" key="10">
    <source>
        <dbReference type="SAM" id="Phobius"/>
    </source>
</evidence>
<reference evidence="12 13" key="1">
    <citation type="journal article" date="2016" name="Nat. Commun.">
        <title>Thousands of microbial genomes shed light on interconnected biogeochemical processes in an aquifer system.</title>
        <authorList>
            <person name="Anantharaman K."/>
            <person name="Brown C.T."/>
            <person name="Hug L.A."/>
            <person name="Sharon I."/>
            <person name="Castelle C.J."/>
            <person name="Probst A.J."/>
            <person name="Thomas B.C."/>
            <person name="Singh A."/>
            <person name="Wilkins M.J."/>
            <person name="Karaoz U."/>
            <person name="Brodie E.L."/>
            <person name="Williams K.H."/>
            <person name="Hubbard S.S."/>
            <person name="Banfield J.F."/>
        </authorList>
    </citation>
    <scope>NUCLEOTIDE SEQUENCE [LARGE SCALE GENOMIC DNA]</scope>
</reference>
<gene>
    <name evidence="12" type="ORF">A2994_03450</name>
</gene>
<dbReference type="GO" id="GO:0032977">
    <property type="term" value="F:membrane insertase activity"/>
    <property type="evidence" value="ECO:0007669"/>
    <property type="project" value="InterPro"/>
</dbReference>
<evidence type="ECO:0000313" key="13">
    <source>
        <dbReference type="Proteomes" id="UP000179010"/>
    </source>
</evidence>
<keyword evidence="8" id="KW-0143">Chaperone</keyword>
<feature type="transmembrane region" description="Helical" evidence="10">
    <location>
        <begin position="19"/>
        <end position="35"/>
    </location>
</feature>
<feature type="transmembrane region" description="Helical" evidence="10">
    <location>
        <begin position="171"/>
        <end position="191"/>
    </location>
</feature>
<evidence type="ECO:0000256" key="5">
    <source>
        <dbReference type="ARBA" id="ARBA00022927"/>
    </source>
</evidence>
<dbReference type="PANTHER" id="PTHR12428:SF65">
    <property type="entry name" value="CYTOCHROME C OXIDASE ASSEMBLY PROTEIN COX18, MITOCHONDRIAL"/>
    <property type="match status" value="1"/>
</dbReference>
<keyword evidence="5" id="KW-0653">Protein transport</keyword>